<feature type="transmembrane region" description="Helical" evidence="7">
    <location>
        <begin position="283"/>
        <end position="307"/>
    </location>
</feature>
<feature type="transmembrane region" description="Helical" evidence="7">
    <location>
        <begin position="176"/>
        <end position="194"/>
    </location>
</feature>
<comment type="subcellular location">
    <subcellularLocation>
        <location evidence="1">Membrane</location>
        <topology evidence="1">Multi-pass membrane protein</topology>
    </subcellularLocation>
</comment>
<feature type="transmembrane region" description="Helical" evidence="7">
    <location>
        <begin position="475"/>
        <end position="499"/>
    </location>
</feature>
<dbReference type="Pfam" id="PF02133">
    <property type="entry name" value="Transp_cyt_pur"/>
    <property type="match status" value="1"/>
</dbReference>
<evidence type="ECO:0000256" key="6">
    <source>
        <dbReference type="SAM" id="MobiDB-lite"/>
    </source>
</evidence>
<comment type="similarity">
    <text evidence="2">Belongs to the purine-cytosine permease (2.A.39) family.</text>
</comment>
<protein>
    <recommendedName>
        <fullName evidence="11">NCS1 nucleoside transporter family</fullName>
    </recommendedName>
</protein>
<evidence type="ECO:0000256" key="1">
    <source>
        <dbReference type="ARBA" id="ARBA00004141"/>
    </source>
</evidence>
<dbReference type="CDD" id="cd11482">
    <property type="entry name" value="SLC-NCS1sbd_NRT1-like"/>
    <property type="match status" value="1"/>
</dbReference>
<evidence type="ECO:0000313" key="10">
    <source>
        <dbReference type="Proteomes" id="UP001498398"/>
    </source>
</evidence>
<evidence type="ECO:0000256" key="5">
    <source>
        <dbReference type="ARBA" id="ARBA00023136"/>
    </source>
</evidence>
<feature type="transmembrane region" description="Helical" evidence="7">
    <location>
        <begin position="367"/>
        <end position="384"/>
    </location>
</feature>
<sequence>MASRFFEAIRIRSKETDHEEARGGEIIKASPDLLPVLPLPDGPRRWGAFHLSGYWIAEAFGISQYQVASTAVAGGLSPGATIGAVFLGHVLVSVACALNGWTGAVYGINFPVYARASFGIRGTSVAVICRAVAAIIWFGTQTYQGGQCVEVMLRAIWPSFTSFPNHLPASAHVTSSQLLCFFIFYIIQLPLLWIHISKLRYLFMVKVILMPIFGLALFGWAVGSARGFGPVFSQGTNPTSSPAAILFFSAMTSAIASKATLALNISDFTRYARSPKTVVWTNILSLSIPVTLCAILGVVVTSAVQVIYGVTTWNPLQVCYLWDNRAAQFFTALCWALAVIATNISANSTAVGNDLTILLPQFINIRRGQYICAILGVAACPWIIQNSAASFTSFLGGYSIFLGPICGIILTDNFILRRGKLELAQLYYKGSGDYWYSGGFNWRALVSFAFALVPNLPGFAGKVNANLGIPLGAEYLFSVVWPLGVAVSGVFYLILSFVFPPQITPRRGVEQGSSPTDSMNEEKVSSIII</sequence>
<feature type="region of interest" description="Disordered" evidence="6">
    <location>
        <begin position="507"/>
        <end position="529"/>
    </location>
</feature>
<feature type="transmembrane region" description="Helical" evidence="7">
    <location>
        <begin position="396"/>
        <end position="415"/>
    </location>
</feature>
<feature type="transmembrane region" description="Helical" evidence="7">
    <location>
        <begin position="118"/>
        <end position="138"/>
    </location>
</feature>
<keyword evidence="4 7" id="KW-1133">Transmembrane helix</keyword>
<dbReference type="PANTHER" id="PTHR30618:SF0">
    <property type="entry name" value="PURINE-URACIL PERMEASE NCS1"/>
    <property type="match status" value="1"/>
</dbReference>
<feature type="transmembrane region" description="Helical" evidence="7">
    <location>
        <begin position="327"/>
        <end position="346"/>
    </location>
</feature>
<dbReference type="Gene3D" id="1.10.4160.10">
    <property type="entry name" value="Hydantoin permease"/>
    <property type="match status" value="1"/>
</dbReference>
<keyword evidence="5 7" id="KW-0472">Membrane</keyword>
<evidence type="ECO:0000313" key="9">
    <source>
        <dbReference type="EMBL" id="KAK7465595.1"/>
    </source>
</evidence>
<name>A0ABR1JLD7_9AGAR</name>
<dbReference type="Proteomes" id="UP001498398">
    <property type="component" value="Unassembled WGS sequence"/>
</dbReference>
<dbReference type="InterPro" id="IPR045225">
    <property type="entry name" value="Uracil/uridine/allantoin_perm"/>
</dbReference>
<evidence type="ECO:0000256" key="4">
    <source>
        <dbReference type="ARBA" id="ARBA00022989"/>
    </source>
</evidence>
<dbReference type="NCBIfam" id="TIGR00800">
    <property type="entry name" value="ncs1"/>
    <property type="match status" value="1"/>
</dbReference>
<evidence type="ECO:0008006" key="11">
    <source>
        <dbReference type="Google" id="ProtNLM"/>
    </source>
</evidence>
<comment type="caution">
    <text evidence="8">The sequence shown here is derived from an EMBL/GenBank/DDBJ whole genome shotgun (WGS) entry which is preliminary data.</text>
</comment>
<feature type="transmembrane region" description="Helical" evidence="7">
    <location>
        <begin position="201"/>
        <end position="223"/>
    </location>
</feature>
<accession>A0ABR1JLD7</accession>
<feature type="transmembrane region" description="Helical" evidence="7">
    <location>
        <begin position="243"/>
        <end position="263"/>
    </location>
</feature>
<gene>
    <name evidence="9" type="ORF">VKT23_005566</name>
    <name evidence="8" type="ORF">VKT23_006969</name>
</gene>
<evidence type="ECO:0000256" key="2">
    <source>
        <dbReference type="ARBA" id="ARBA00008974"/>
    </source>
</evidence>
<evidence type="ECO:0000313" key="8">
    <source>
        <dbReference type="EMBL" id="KAK7463627.1"/>
    </source>
</evidence>
<organism evidence="8 10">
    <name type="scientific">Marasmiellus scandens</name>
    <dbReference type="NCBI Taxonomy" id="2682957"/>
    <lineage>
        <taxon>Eukaryota</taxon>
        <taxon>Fungi</taxon>
        <taxon>Dikarya</taxon>
        <taxon>Basidiomycota</taxon>
        <taxon>Agaricomycotina</taxon>
        <taxon>Agaricomycetes</taxon>
        <taxon>Agaricomycetidae</taxon>
        <taxon>Agaricales</taxon>
        <taxon>Marasmiineae</taxon>
        <taxon>Omphalotaceae</taxon>
        <taxon>Marasmiellus</taxon>
    </lineage>
</organism>
<dbReference type="EMBL" id="JBANRG010000006">
    <property type="protein sequence ID" value="KAK7465595.1"/>
    <property type="molecule type" value="Genomic_DNA"/>
</dbReference>
<evidence type="ECO:0000256" key="7">
    <source>
        <dbReference type="SAM" id="Phobius"/>
    </source>
</evidence>
<dbReference type="InterPro" id="IPR012681">
    <property type="entry name" value="NCS1"/>
</dbReference>
<proteinExistence type="inferred from homology"/>
<evidence type="ECO:0000256" key="3">
    <source>
        <dbReference type="ARBA" id="ARBA00022692"/>
    </source>
</evidence>
<dbReference type="PANTHER" id="PTHR30618">
    <property type="entry name" value="NCS1 FAMILY PURINE/PYRIMIDINE TRANSPORTER"/>
    <property type="match status" value="1"/>
</dbReference>
<reference evidence="8 10" key="1">
    <citation type="submission" date="2024-01" db="EMBL/GenBank/DDBJ databases">
        <title>A draft genome for the cacao thread blight pathogen Marasmiellus scandens.</title>
        <authorList>
            <person name="Baruah I.K."/>
            <person name="Leung J."/>
            <person name="Bukari Y."/>
            <person name="Amoako-Attah I."/>
            <person name="Meinhardt L.W."/>
            <person name="Bailey B.A."/>
            <person name="Cohen S.P."/>
        </authorList>
    </citation>
    <scope>NUCLEOTIDE SEQUENCE [LARGE SCALE GENOMIC DNA]</scope>
    <source>
        <strain evidence="8 10">GH-19</strain>
    </source>
</reference>
<keyword evidence="10" id="KW-1185">Reference proteome</keyword>
<dbReference type="InterPro" id="IPR001248">
    <property type="entry name" value="Pur-cyt_permease"/>
</dbReference>
<feature type="transmembrane region" description="Helical" evidence="7">
    <location>
        <begin position="82"/>
        <end position="106"/>
    </location>
</feature>
<dbReference type="EMBL" id="JBANRG010000009">
    <property type="protein sequence ID" value="KAK7463627.1"/>
    <property type="molecule type" value="Genomic_DNA"/>
</dbReference>
<keyword evidence="3 7" id="KW-0812">Transmembrane</keyword>
<feature type="transmembrane region" description="Helical" evidence="7">
    <location>
        <begin position="435"/>
        <end position="455"/>
    </location>
</feature>
<feature type="compositionally biased region" description="Basic and acidic residues" evidence="6">
    <location>
        <begin position="520"/>
        <end position="529"/>
    </location>
</feature>